<dbReference type="VEuPathDB" id="FungiDB:BO78DRAFT_449243"/>
<comment type="cofactor">
    <cofactor evidence="1">
        <name>Mg(2+)</name>
        <dbReference type="ChEBI" id="CHEBI:18420"/>
    </cofactor>
</comment>
<evidence type="ECO:0000313" key="7">
    <source>
        <dbReference type="Proteomes" id="UP000248423"/>
    </source>
</evidence>
<dbReference type="InterPro" id="IPR039702">
    <property type="entry name" value="FPS1-like"/>
</dbReference>
<evidence type="ECO:0000256" key="3">
    <source>
        <dbReference type="ARBA" id="ARBA00022723"/>
    </source>
</evidence>
<dbReference type="GO" id="GO:0004161">
    <property type="term" value="F:dimethylallyltranstransferase activity"/>
    <property type="evidence" value="ECO:0007669"/>
    <property type="project" value="TreeGrafter"/>
</dbReference>
<reference evidence="6 7" key="1">
    <citation type="submission" date="2018-02" db="EMBL/GenBank/DDBJ databases">
        <title>The genomes of Aspergillus section Nigri reveals drivers in fungal speciation.</title>
        <authorList>
            <consortium name="DOE Joint Genome Institute"/>
            <person name="Vesth T.C."/>
            <person name="Nybo J."/>
            <person name="Theobald S."/>
            <person name="Brandl J."/>
            <person name="Frisvad J.C."/>
            <person name="Nielsen K.F."/>
            <person name="Lyhne E.K."/>
            <person name="Kogle M.E."/>
            <person name="Kuo A."/>
            <person name="Riley R."/>
            <person name="Clum A."/>
            <person name="Nolan M."/>
            <person name="Lipzen A."/>
            <person name="Salamov A."/>
            <person name="Henrissat B."/>
            <person name="Wiebenga A."/>
            <person name="De vries R.P."/>
            <person name="Grigoriev I.V."/>
            <person name="Mortensen U.H."/>
            <person name="Andersen M.R."/>
            <person name="Baker S.E."/>
        </authorList>
    </citation>
    <scope>NUCLEOTIDE SEQUENCE [LARGE SCALE GENOMIC DNA]</scope>
    <source>
        <strain evidence="6 7">CBS 121057</strain>
    </source>
</reference>
<evidence type="ECO:0000313" key="6">
    <source>
        <dbReference type="EMBL" id="PYI04619.1"/>
    </source>
</evidence>
<evidence type="ECO:0000256" key="1">
    <source>
        <dbReference type="ARBA" id="ARBA00001946"/>
    </source>
</evidence>
<dbReference type="SUPFAM" id="SSF48576">
    <property type="entry name" value="Terpenoid synthases"/>
    <property type="match status" value="1"/>
</dbReference>
<dbReference type="AlphaFoldDB" id="A0A319ETM8"/>
<dbReference type="GO" id="GO:0004337">
    <property type="term" value="F:(2E,6E)-farnesyl diphosphate synthase activity"/>
    <property type="evidence" value="ECO:0007669"/>
    <property type="project" value="TreeGrafter"/>
</dbReference>
<dbReference type="STRING" id="1448318.A0A319ETM8"/>
<evidence type="ECO:0000256" key="5">
    <source>
        <dbReference type="RuleBase" id="RU004466"/>
    </source>
</evidence>
<dbReference type="SFLD" id="SFLDS00005">
    <property type="entry name" value="Isoprenoid_Synthase_Type_I"/>
    <property type="match status" value="1"/>
</dbReference>
<dbReference type="InterPro" id="IPR000092">
    <property type="entry name" value="Polyprenyl_synt"/>
</dbReference>
<dbReference type="GO" id="GO:0043386">
    <property type="term" value="P:mycotoxin biosynthetic process"/>
    <property type="evidence" value="ECO:0007669"/>
    <property type="project" value="UniProtKB-ARBA"/>
</dbReference>
<keyword evidence="3" id="KW-0479">Metal-binding</keyword>
<dbReference type="GO" id="GO:0046872">
    <property type="term" value="F:metal ion binding"/>
    <property type="evidence" value="ECO:0007669"/>
    <property type="project" value="UniProtKB-KW"/>
</dbReference>
<dbReference type="Pfam" id="PF00348">
    <property type="entry name" value="polyprenyl_synt"/>
    <property type="match status" value="1"/>
</dbReference>
<keyword evidence="2 5" id="KW-0808">Transferase</keyword>
<sequence length="360" mass="40420">MEMNRERFESVFPTVLEDALGYAKSIHTPPEAISWLRKNITHNTTPGKHLRGLLIANTHAQILSRPLNHPEYLLSAKLGWLLEFLQASFLINDDIEDHDTFRRGQASWHAVPGVGLKAINDAALLQSIVFFLLKKYLKGVVGGKGEGKGGTYVEIVELFHEVVFRTGLGQLVDLISNSKSNSNSGSGDMDEMSKERYETIARMKTAYYTIYAPIAVGMYLGGVATEENLQTMKGIALRLGMYYQVQDDHLDSFGERSRLGKELGRGIKDGKCSWLIVGALGRVDELQRGVLEEWYGRGEPGAVERVQAVFREVGMERVFEEFEEGVMGVVRRDVAGIDERTGLRKGIFMDIINIMYRRDK</sequence>
<dbReference type="OrthoDB" id="10257492at2759"/>
<dbReference type="InterPro" id="IPR033749">
    <property type="entry name" value="Polyprenyl_synt_CS"/>
</dbReference>
<keyword evidence="4" id="KW-0460">Magnesium</keyword>
<protein>
    <submittedName>
        <fullName evidence="6">Farnesyl pyrophosphate synthase</fullName>
    </submittedName>
</protein>
<dbReference type="GO" id="GO:0046165">
    <property type="term" value="P:alcohol biosynthetic process"/>
    <property type="evidence" value="ECO:0007669"/>
    <property type="project" value="UniProtKB-ARBA"/>
</dbReference>
<dbReference type="GO" id="GO:0005737">
    <property type="term" value="C:cytoplasm"/>
    <property type="evidence" value="ECO:0007669"/>
    <property type="project" value="TreeGrafter"/>
</dbReference>
<proteinExistence type="inferred from homology"/>
<name>A0A319ETM8_ASPSB</name>
<organism evidence="6 7">
    <name type="scientific">Aspergillus sclerotiicarbonarius (strain CBS 121057 / IBT 28362)</name>
    <dbReference type="NCBI Taxonomy" id="1448318"/>
    <lineage>
        <taxon>Eukaryota</taxon>
        <taxon>Fungi</taxon>
        <taxon>Dikarya</taxon>
        <taxon>Ascomycota</taxon>
        <taxon>Pezizomycotina</taxon>
        <taxon>Eurotiomycetes</taxon>
        <taxon>Eurotiomycetidae</taxon>
        <taxon>Eurotiales</taxon>
        <taxon>Aspergillaceae</taxon>
        <taxon>Aspergillus</taxon>
        <taxon>Aspergillus subgen. Circumdati</taxon>
    </lineage>
</organism>
<dbReference type="PROSITE" id="PS00723">
    <property type="entry name" value="POLYPRENYL_SYNTHASE_1"/>
    <property type="match status" value="1"/>
</dbReference>
<dbReference type="EMBL" id="KZ826366">
    <property type="protein sequence ID" value="PYI04619.1"/>
    <property type="molecule type" value="Genomic_DNA"/>
</dbReference>
<dbReference type="PANTHER" id="PTHR11525:SF0">
    <property type="entry name" value="FARNESYL PYROPHOSPHATE SYNTHASE"/>
    <property type="match status" value="1"/>
</dbReference>
<evidence type="ECO:0000256" key="4">
    <source>
        <dbReference type="ARBA" id="ARBA00022842"/>
    </source>
</evidence>
<gene>
    <name evidence="6" type="ORF">BO78DRAFT_449243</name>
</gene>
<comment type="similarity">
    <text evidence="5">Belongs to the FPP/GGPP synthase family.</text>
</comment>
<dbReference type="Proteomes" id="UP000248423">
    <property type="component" value="Unassembled WGS sequence"/>
</dbReference>
<accession>A0A319ETM8</accession>
<dbReference type="Gene3D" id="1.10.600.10">
    <property type="entry name" value="Farnesyl Diphosphate Synthase"/>
    <property type="match status" value="1"/>
</dbReference>
<keyword evidence="7" id="KW-1185">Reference proteome</keyword>
<dbReference type="GO" id="GO:0045337">
    <property type="term" value="P:farnesyl diphosphate biosynthetic process"/>
    <property type="evidence" value="ECO:0007669"/>
    <property type="project" value="TreeGrafter"/>
</dbReference>
<evidence type="ECO:0000256" key="2">
    <source>
        <dbReference type="ARBA" id="ARBA00022679"/>
    </source>
</evidence>
<dbReference type="InterPro" id="IPR008949">
    <property type="entry name" value="Isoprenoid_synthase_dom_sf"/>
</dbReference>
<dbReference type="PANTHER" id="PTHR11525">
    <property type="entry name" value="FARNESYL-PYROPHOSPHATE SYNTHETASE"/>
    <property type="match status" value="1"/>
</dbReference>